<reference evidence="2" key="1">
    <citation type="journal article" date="2023" name="G3 (Bethesda)">
        <title>A reference genome for the long-term kleptoplast-retaining sea slug Elysia crispata morphotype clarki.</title>
        <authorList>
            <person name="Eastman K.E."/>
            <person name="Pendleton A.L."/>
            <person name="Shaikh M.A."/>
            <person name="Suttiyut T."/>
            <person name="Ogas R."/>
            <person name="Tomko P."/>
            <person name="Gavelis G."/>
            <person name="Widhalm J.R."/>
            <person name="Wisecaver J.H."/>
        </authorList>
    </citation>
    <scope>NUCLEOTIDE SEQUENCE</scope>
    <source>
        <strain evidence="2">ECLA1</strain>
    </source>
</reference>
<proteinExistence type="predicted"/>
<comment type="caution">
    <text evidence="2">The sequence shown here is derived from an EMBL/GenBank/DDBJ whole genome shotgun (WGS) entry which is preliminary data.</text>
</comment>
<protein>
    <submittedName>
        <fullName evidence="2">Uncharacterized protein</fullName>
    </submittedName>
</protein>
<keyword evidence="3" id="KW-1185">Reference proteome</keyword>
<evidence type="ECO:0000313" key="2">
    <source>
        <dbReference type="EMBL" id="KAK3794816.1"/>
    </source>
</evidence>
<dbReference type="Proteomes" id="UP001283361">
    <property type="component" value="Unassembled WGS sequence"/>
</dbReference>
<evidence type="ECO:0000313" key="3">
    <source>
        <dbReference type="Proteomes" id="UP001283361"/>
    </source>
</evidence>
<dbReference type="AlphaFoldDB" id="A0AAE1AX17"/>
<gene>
    <name evidence="2" type="ORF">RRG08_014509</name>
</gene>
<sequence length="99" mass="11142">MSVSSGRHLDGKLTNRSAPEVESFLHPRGLRDSRVVPDSRADDKRHVTFLCSLDGSSWSKHGGCWFSCDNKDESVQIKNVGNLIRARPFVDRKLRMCLA</sequence>
<evidence type="ECO:0000256" key="1">
    <source>
        <dbReference type="SAM" id="MobiDB-lite"/>
    </source>
</evidence>
<dbReference type="EMBL" id="JAWDGP010001091">
    <property type="protein sequence ID" value="KAK3794816.1"/>
    <property type="molecule type" value="Genomic_DNA"/>
</dbReference>
<name>A0AAE1AX17_9GAST</name>
<organism evidence="2 3">
    <name type="scientific">Elysia crispata</name>
    <name type="common">lettuce slug</name>
    <dbReference type="NCBI Taxonomy" id="231223"/>
    <lineage>
        <taxon>Eukaryota</taxon>
        <taxon>Metazoa</taxon>
        <taxon>Spiralia</taxon>
        <taxon>Lophotrochozoa</taxon>
        <taxon>Mollusca</taxon>
        <taxon>Gastropoda</taxon>
        <taxon>Heterobranchia</taxon>
        <taxon>Euthyneura</taxon>
        <taxon>Panpulmonata</taxon>
        <taxon>Sacoglossa</taxon>
        <taxon>Placobranchoidea</taxon>
        <taxon>Plakobranchidae</taxon>
        <taxon>Elysia</taxon>
    </lineage>
</organism>
<accession>A0AAE1AX17</accession>
<feature type="region of interest" description="Disordered" evidence="1">
    <location>
        <begin position="1"/>
        <end position="21"/>
    </location>
</feature>